<evidence type="ECO:0000256" key="4">
    <source>
        <dbReference type="ARBA" id="ARBA00022741"/>
    </source>
</evidence>
<evidence type="ECO:0000313" key="13">
    <source>
        <dbReference type="Proteomes" id="UP001501588"/>
    </source>
</evidence>
<evidence type="ECO:0000256" key="3">
    <source>
        <dbReference type="ARBA" id="ARBA00022692"/>
    </source>
</evidence>
<dbReference type="EMBL" id="BAAAFZ010000029">
    <property type="protein sequence ID" value="GAA0584751.1"/>
    <property type="molecule type" value="Genomic_DNA"/>
</dbReference>
<evidence type="ECO:0000256" key="2">
    <source>
        <dbReference type="ARBA" id="ARBA00022475"/>
    </source>
</evidence>
<feature type="domain" description="Tyrosine-protein kinase G-rich" evidence="11">
    <location>
        <begin position="419"/>
        <end position="494"/>
    </location>
</feature>
<keyword evidence="4" id="KW-0547">Nucleotide-binding</keyword>
<dbReference type="InterPro" id="IPR003856">
    <property type="entry name" value="LPS_length_determ_N"/>
</dbReference>
<keyword evidence="8" id="KW-0175">Coiled coil</keyword>
<evidence type="ECO:0000313" key="12">
    <source>
        <dbReference type="EMBL" id="GAA0584751.1"/>
    </source>
</evidence>
<keyword evidence="13" id="KW-1185">Reference proteome</keyword>
<dbReference type="SUPFAM" id="SSF52540">
    <property type="entry name" value="P-loop containing nucleoside triphosphate hydrolases"/>
    <property type="match status" value="1"/>
</dbReference>
<evidence type="ECO:0000259" key="10">
    <source>
        <dbReference type="Pfam" id="PF02706"/>
    </source>
</evidence>
<dbReference type="InterPro" id="IPR027417">
    <property type="entry name" value="P-loop_NTPase"/>
</dbReference>
<feature type="coiled-coil region" evidence="8">
    <location>
        <begin position="246"/>
        <end position="273"/>
    </location>
</feature>
<evidence type="ECO:0000256" key="7">
    <source>
        <dbReference type="ARBA" id="ARBA00023136"/>
    </source>
</evidence>
<evidence type="ECO:0000256" key="6">
    <source>
        <dbReference type="ARBA" id="ARBA00022989"/>
    </source>
</evidence>
<reference evidence="12 13" key="1">
    <citation type="journal article" date="2019" name="Int. J. Syst. Evol. Microbiol.">
        <title>The Global Catalogue of Microorganisms (GCM) 10K type strain sequencing project: providing services to taxonomists for standard genome sequencing and annotation.</title>
        <authorList>
            <consortium name="The Broad Institute Genomics Platform"/>
            <consortium name="The Broad Institute Genome Sequencing Center for Infectious Disease"/>
            <person name="Wu L."/>
            <person name="Ma J."/>
        </authorList>
    </citation>
    <scope>NUCLEOTIDE SEQUENCE [LARGE SCALE GENOMIC DNA]</scope>
    <source>
        <strain evidence="12 13">JCM 9933</strain>
    </source>
</reference>
<dbReference type="CDD" id="cd05387">
    <property type="entry name" value="BY-kinase"/>
    <property type="match status" value="1"/>
</dbReference>
<dbReference type="InterPro" id="IPR050445">
    <property type="entry name" value="Bact_polysacc_biosynth/exp"/>
</dbReference>
<name>A0ABN1F7Y3_9PROT</name>
<comment type="caution">
    <text evidence="12">The sequence shown here is derived from an EMBL/GenBank/DDBJ whole genome shotgun (WGS) entry which is preliminary data.</text>
</comment>
<feature type="domain" description="Polysaccharide chain length determinant N-terminal" evidence="10">
    <location>
        <begin position="32"/>
        <end position="121"/>
    </location>
</feature>
<gene>
    <name evidence="12" type="ORF">GCM10009416_23920</name>
</gene>
<dbReference type="RefSeq" id="WP_343895532.1">
    <property type="nucleotide sequence ID" value="NZ_BAAAFZ010000029.1"/>
</dbReference>
<keyword evidence="7 9" id="KW-0472">Membrane</keyword>
<evidence type="ECO:0000259" key="11">
    <source>
        <dbReference type="Pfam" id="PF13807"/>
    </source>
</evidence>
<protein>
    <submittedName>
        <fullName evidence="12">Polysaccharide biosynthesis tyrosine autokinase</fullName>
    </submittedName>
</protein>
<feature type="transmembrane region" description="Helical" evidence="9">
    <location>
        <begin position="43"/>
        <end position="60"/>
    </location>
</feature>
<dbReference type="PANTHER" id="PTHR32309">
    <property type="entry name" value="TYROSINE-PROTEIN KINASE"/>
    <property type="match status" value="1"/>
</dbReference>
<accession>A0ABN1F7Y3</accession>
<evidence type="ECO:0000256" key="8">
    <source>
        <dbReference type="SAM" id="Coils"/>
    </source>
</evidence>
<evidence type="ECO:0000256" key="5">
    <source>
        <dbReference type="ARBA" id="ARBA00022840"/>
    </source>
</evidence>
<dbReference type="Pfam" id="PF13807">
    <property type="entry name" value="GNVR"/>
    <property type="match status" value="1"/>
</dbReference>
<sequence>MNTYAPSRALSLLPTGGVEAPALREANVRSVEQLAKALWRRRLFIASCGIALGVAGYAVTKQLPKKYTATGLVAVDTQRITAVGATGPTDAGTLMDPAPQVRSETLLLRSPAVLRKVADELELAADPEFNALLRQPGVLDQVKGFVRQVANGAFLPEQVVARLAEYGIVLPAPAEEKVLTPRAVREMVMDSLSDSLAVFNDGRSLVISASFTSENPERAAEVVNHLFESYLGEKREVRASRNREILGALQGRLEDARAELAAAEQRVRDFRAKHGLVSVRAGSVAQQQVEELSTALARASEERARINSIWERAQSGARVGAIPTDVVDVLASQTVGRLRDREAEAVRRLTELSSRLGPSHPERRSAESELAAARAETFAEARRIVASLGAQAQSARAREADLARQLEEARGQATRLSGVQAELLQLEKESDQRRALYQTFMQSVEQSAAEPRDPQILGVQVVSYAVAPNEPSAPRPALAGGIGMLLGFCLGGLVSVAGRQNRGPFRDLEDLAQETRLPVLAAVPRASGWRGQASLLNRITAEPRGMEAEVLRGLRAQLRFIAPQATPRSVAFAASGPGESASSLAAAFARVAALDGLRVLLIEGDLQQPSLAAALGLPESNGLLAAVSQSAPWNESVARDTVTPLDLLLVTEPPPNARQLLESVRFQQLLADACEEYNLVVVNAPSVTLAAEAMVLAHCVDATVLVVEANATPRDRVKAAAERLLVASNGLTAAVLNKAAAKG</sequence>
<keyword evidence="3 9" id="KW-0812">Transmembrane</keyword>
<keyword evidence="2" id="KW-1003">Cell membrane</keyword>
<keyword evidence="6 9" id="KW-1133">Transmembrane helix</keyword>
<dbReference type="InterPro" id="IPR032807">
    <property type="entry name" value="GNVR"/>
</dbReference>
<evidence type="ECO:0000256" key="1">
    <source>
        <dbReference type="ARBA" id="ARBA00004651"/>
    </source>
</evidence>
<dbReference type="Proteomes" id="UP001501588">
    <property type="component" value="Unassembled WGS sequence"/>
</dbReference>
<organism evidence="12 13">
    <name type="scientific">Craurococcus roseus</name>
    <dbReference type="NCBI Taxonomy" id="77585"/>
    <lineage>
        <taxon>Bacteria</taxon>
        <taxon>Pseudomonadati</taxon>
        <taxon>Pseudomonadota</taxon>
        <taxon>Alphaproteobacteria</taxon>
        <taxon>Acetobacterales</taxon>
        <taxon>Acetobacteraceae</taxon>
        <taxon>Craurococcus</taxon>
    </lineage>
</organism>
<proteinExistence type="predicted"/>
<dbReference type="InterPro" id="IPR005702">
    <property type="entry name" value="Wzc-like_C"/>
</dbReference>
<dbReference type="Pfam" id="PF02706">
    <property type="entry name" value="Wzz"/>
    <property type="match status" value="1"/>
</dbReference>
<dbReference type="Gene3D" id="3.40.50.300">
    <property type="entry name" value="P-loop containing nucleotide triphosphate hydrolases"/>
    <property type="match status" value="1"/>
</dbReference>
<comment type="subcellular location">
    <subcellularLocation>
        <location evidence="1">Cell membrane</location>
        <topology evidence="1">Multi-pass membrane protein</topology>
    </subcellularLocation>
</comment>
<evidence type="ECO:0000256" key="9">
    <source>
        <dbReference type="SAM" id="Phobius"/>
    </source>
</evidence>
<dbReference type="PANTHER" id="PTHR32309:SF13">
    <property type="entry name" value="FERRIC ENTEROBACTIN TRANSPORT PROTEIN FEPE"/>
    <property type="match status" value="1"/>
</dbReference>
<keyword evidence="5" id="KW-0067">ATP-binding</keyword>